<accession>A0A2G0CJH8</accession>
<feature type="signal peptide" evidence="2">
    <location>
        <begin position="1"/>
        <end position="20"/>
    </location>
</feature>
<dbReference type="GO" id="GO:0016805">
    <property type="term" value="F:dipeptidase activity"/>
    <property type="evidence" value="ECO:0007669"/>
    <property type="project" value="TreeGrafter"/>
</dbReference>
<evidence type="ECO:0000313" key="5">
    <source>
        <dbReference type="Proteomes" id="UP000226437"/>
    </source>
</evidence>
<dbReference type="GO" id="GO:0071713">
    <property type="term" value="F:para-aminobenzoyl-glutamate hydrolase activity"/>
    <property type="evidence" value="ECO:0007669"/>
    <property type="project" value="TreeGrafter"/>
</dbReference>
<dbReference type="GO" id="GO:0005737">
    <property type="term" value="C:cytoplasm"/>
    <property type="evidence" value="ECO:0007669"/>
    <property type="project" value="TreeGrafter"/>
</dbReference>
<dbReference type="PANTHER" id="PTHR30575">
    <property type="entry name" value="PEPTIDASE M20"/>
    <property type="match status" value="1"/>
</dbReference>
<dbReference type="InterPro" id="IPR017145">
    <property type="entry name" value="Aminobenzoyl-glu_utiliz_pB"/>
</dbReference>
<dbReference type="RefSeq" id="WP_099105102.1">
    <property type="nucleotide sequence ID" value="NZ_JAATJF010000001.1"/>
</dbReference>
<dbReference type="Pfam" id="PF07687">
    <property type="entry name" value="M20_dimer"/>
    <property type="match status" value="1"/>
</dbReference>
<dbReference type="SUPFAM" id="SSF53187">
    <property type="entry name" value="Zn-dependent exopeptidases"/>
    <property type="match status" value="1"/>
</dbReference>
<evidence type="ECO:0000313" key="4">
    <source>
        <dbReference type="EMBL" id="PHL00124.1"/>
    </source>
</evidence>
<evidence type="ECO:0000256" key="2">
    <source>
        <dbReference type="SAM" id="SignalP"/>
    </source>
</evidence>
<dbReference type="InterPro" id="IPR002933">
    <property type="entry name" value="Peptidase_M20"/>
</dbReference>
<name>A0A2G0CJH8_9BACT</name>
<dbReference type="Pfam" id="PF01546">
    <property type="entry name" value="Peptidase_M20"/>
    <property type="match status" value="1"/>
</dbReference>
<proteinExistence type="predicted"/>
<dbReference type="AlphaFoldDB" id="A0A2G0CJH8"/>
<evidence type="ECO:0000259" key="3">
    <source>
        <dbReference type="Pfam" id="PF07687"/>
    </source>
</evidence>
<gene>
    <name evidence="4" type="ORF">CGL56_03520</name>
</gene>
<comment type="caution">
    <text evidence="4">The sequence shown here is derived from an EMBL/GenBank/DDBJ whole genome shotgun (WGS) entry which is preliminary data.</text>
</comment>
<dbReference type="GO" id="GO:0046657">
    <property type="term" value="P:folic acid catabolic process"/>
    <property type="evidence" value="ECO:0007669"/>
    <property type="project" value="TreeGrafter"/>
</dbReference>
<dbReference type="PANTHER" id="PTHR30575:SF0">
    <property type="entry name" value="XAA-ARG DIPEPTIDASE"/>
    <property type="match status" value="1"/>
</dbReference>
<dbReference type="InterPro" id="IPR011650">
    <property type="entry name" value="Peptidase_M20_dimer"/>
</dbReference>
<dbReference type="SUPFAM" id="SSF55031">
    <property type="entry name" value="Bacterial exopeptidase dimerisation domain"/>
    <property type="match status" value="1"/>
</dbReference>
<dbReference type="InterPro" id="IPR052030">
    <property type="entry name" value="Peptidase_M20/M20A_hydrolases"/>
</dbReference>
<organism evidence="4 5">
    <name type="scientific">Neolewinella marina</name>
    <dbReference type="NCBI Taxonomy" id="438751"/>
    <lineage>
        <taxon>Bacteria</taxon>
        <taxon>Pseudomonadati</taxon>
        <taxon>Bacteroidota</taxon>
        <taxon>Saprospiria</taxon>
        <taxon>Saprospirales</taxon>
        <taxon>Lewinellaceae</taxon>
        <taxon>Neolewinella</taxon>
    </lineage>
</organism>
<keyword evidence="5" id="KW-1185">Reference proteome</keyword>
<feature type="domain" description="Peptidase M20 dimerisation" evidence="3">
    <location>
        <begin position="209"/>
        <end position="299"/>
    </location>
</feature>
<sequence>MRATLLSLCLLILLLTPPLAAQFSAPEQAVLQELDRKADAYFGVAKRIWDWAEVGYQEEKSSALLQETLRAEGFTVEAGVAGIPTAFTATFRSGAGPTIGILGEFDALPGITQTASPRREERTDVHAGHACGHHLFGAGSAAAAIAVKHWMEANGVSGTLRFYGCPAEEGGAGKVYLVRAGLFDDVDAVIHWHPSDGNSAHAASSLANKSAKFRFHGVSAHASSAPENGRSALDGVEAMNAMVNMLREHLTMESRTHYVITRGGEAPNVIPDFAEVFYYVRHPDMAVAAQNFERVVKCAEGAALGTGTRMEYEVIHGSYNLLPNVTLSRLMHANLSRVGGVDYTPEEAAFAAEIAPTFTTPAGEDPARAAAAVDSFRVIRKGQGGSTDVGDVSWVVPTVGLRTATWVPGTSAHSWQAVAAGGTTIGQKGMLVAAKTMALTALDLFRQPATLQAALRELNEQRGPDFEYQALLGDREPPLDYRD</sequence>
<keyword evidence="2" id="KW-0732">Signal</keyword>
<protein>
    <submittedName>
        <fullName evidence="4">Amidohydrolase</fullName>
    </submittedName>
</protein>
<dbReference type="InterPro" id="IPR036264">
    <property type="entry name" value="Bact_exopeptidase_dim_dom"/>
</dbReference>
<dbReference type="FunFam" id="3.30.70.360:FF:000004">
    <property type="entry name" value="Peptidase M20 domain-containing protein 2"/>
    <property type="match status" value="1"/>
</dbReference>
<dbReference type="EMBL" id="PDLO01000001">
    <property type="protein sequence ID" value="PHL00124.1"/>
    <property type="molecule type" value="Genomic_DNA"/>
</dbReference>
<dbReference type="NCBIfam" id="TIGR01891">
    <property type="entry name" value="amidohydrolases"/>
    <property type="match status" value="1"/>
</dbReference>
<dbReference type="InterPro" id="IPR017439">
    <property type="entry name" value="Amidohydrolase"/>
</dbReference>
<dbReference type="OrthoDB" id="9781032at2"/>
<dbReference type="Gene3D" id="3.40.630.10">
    <property type="entry name" value="Zn peptidases"/>
    <property type="match status" value="1"/>
</dbReference>
<evidence type="ECO:0000256" key="1">
    <source>
        <dbReference type="ARBA" id="ARBA00022801"/>
    </source>
</evidence>
<feature type="chain" id="PRO_5013760184" evidence="2">
    <location>
        <begin position="21"/>
        <end position="483"/>
    </location>
</feature>
<reference evidence="4 5" key="1">
    <citation type="submission" date="2017-10" db="EMBL/GenBank/DDBJ databases">
        <title>The draft genome sequence of Lewinella marina KCTC 32374.</title>
        <authorList>
            <person name="Wang K."/>
        </authorList>
    </citation>
    <scope>NUCLEOTIDE SEQUENCE [LARGE SCALE GENOMIC DNA]</scope>
    <source>
        <strain evidence="4 5">MKG-38</strain>
    </source>
</reference>
<dbReference type="Proteomes" id="UP000226437">
    <property type="component" value="Unassembled WGS sequence"/>
</dbReference>
<keyword evidence="1 4" id="KW-0378">Hydrolase</keyword>
<dbReference type="Gene3D" id="3.30.70.360">
    <property type="match status" value="1"/>
</dbReference>
<dbReference type="PIRSF" id="PIRSF037227">
    <property type="entry name" value="Aminobenzoyl-glu_utiliz_pB"/>
    <property type="match status" value="1"/>
</dbReference>